<reference evidence="2" key="1">
    <citation type="journal article" date="2023" name="Int. J. Syst. Evol. Microbiol.">
        <title>&lt;i&gt;Clostridium folliculivorans&lt;/i&gt; sp. nov., isolated from soil samples of an organic paddy in Japan.</title>
        <authorList>
            <person name="Tazawa J."/>
            <person name="Kobayashi H."/>
            <person name="Tanizawa Y."/>
            <person name="Uchino A."/>
            <person name="Tanaka F."/>
            <person name="Urashima Y."/>
            <person name="Miura S."/>
            <person name="Sakamoto M."/>
            <person name="Ohkuma M."/>
            <person name="Tohno M."/>
        </authorList>
    </citation>
    <scope>NUCLEOTIDE SEQUENCE</scope>
    <source>
        <strain evidence="2">D1-1</strain>
    </source>
</reference>
<organism evidence="2 3">
    <name type="scientific">Clostridium folliculivorans</name>
    <dbReference type="NCBI Taxonomy" id="2886038"/>
    <lineage>
        <taxon>Bacteria</taxon>
        <taxon>Bacillati</taxon>
        <taxon>Bacillota</taxon>
        <taxon>Clostridia</taxon>
        <taxon>Eubacteriales</taxon>
        <taxon>Clostridiaceae</taxon>
        <taxon>Clostridium</taxon>
    </lineage>
</organism>
<name>A0A9W6D8X9_9CLOT</name>
<dbReference type="EMBL" id="BQXY01000001">
    <property type="protein sequence ID" value="GKU23222.1"/>
    <property type="molecule type" value="Genomic_DNA"/>
</dbReference>
<dbReference type="Proteomes" id="UP001057868">
    <property type="component" value="Unassembled WGS sequence"/>
</dbReference>
<evidence type="ECO:0000313" key="3">
    <source>
        <dbReference type="Proteomes" id="UP001057868"/>
    </source>
</evidence>
<gene>
    <name evidence="2" type="ORF">CFOLD11_00480</name>
</gene>
<sequence>MPIPVPLYQLAALPSIAIFIYKSFRISIFYYIKQLQKVLIKGYACTYKYIGGEHYDEGI</sequence>
<keyword evidence="1" id="KW-0812">Transmembrane</keyword>
<comment type="caution">
    <text evidence="2">The sequence shown here is derived from an EMBL/GenBank/DDBJ whole genome shotgun (WGS) entry which is preliminary data.</text>
</comment>
<dbReference type="AlphaFoldDB" id="A0A9W6D8X9"/>
<keyword evidence="3" id="KW-1185">Reference proteome</keyword>
<evidence type="ECO:0000256" key="1">
    <source>
        <dbReference type="SAM" id="Phobius"/>
    </source>
</evidence>
<proteinExistence type="predicted"/>
<accession>A0A9W6D8X9</accession>
<keyword evidence="1" id="KW-0472">Membrane</keyword>
<keyword evidence="1" id="KW-1133">Transmembrane helix</keyword>
<evidence type="ECO:0000313" key="2">
    <source>
        <dbReference type="EMBL" id="GKU23222.1"/>
    </source>
</evidence>
<feature type="transmembrane region" description="Helical" evidence="1">
    <location>
        <begin position="12"/>
        <end position="32"/>
    </location>
</feature>
<protein>
    <submittedName>
        <fullName evidence="2">Uncharacterized protein</fullName>
    </submittedName>
</protein>